<feature type="compositionally biased region" description="Acidic residues" evidence="1">
    <location>
        <begin position="521"/>
        <end position="533"/>
    </location>
</feature>
<sequence>MYRGRFNNEPEKDDNHRFVYLAQNKPGEPLVGDCFIRLEEIHNRMRGVAAHYIDDCDVAVTRAKIIYALNHGTQDEQDEALMIQDQLQQEGRPFLTFRCWAVEGFECVAHERELFHRLFAYIGPDNNVWDHFEVFRVWSELLRKSQGDKLASKDFFGRYWDVVIPNNQRAMFQTGFKIVVGAKYIEAHGFHALNPMTPDDRLKIRKEVFEGVNRANEAPRLKFKPPLTVNNVIFWDQVPNGWRHLEAHPGGLYNIVVDGPVQGFLTSTDHDKPLWQANYTEPDQLLAEQLQGDLDKCGKTDTTTTHVEHDYVVAARKGKRKPTQDRVVATNGYSANLAMAKVYPGYYPDAAKAKKRRVAEWLHRSAFSYGGLIKGDLGSSQVPNNLVLGTPDTNTVMMRYEAFVKRLAYYTINQHGQQNDTVVVKTVISYPVLQGHALHWMANDDHKYTWLAPKLIYDYRNDVNSRPHVADTRNLFPLNRETSMLFQSLVDKSLEEKCWGWKCWDDNDAVAEALIESTGVDGDEEDNNEEELGEMLQQDLAQREQQV</sequence>
<dbReference type="Proteomes" id="UP000720189">
    <property type="component" value="Unassembled WGS sequence"/>
</dbReference>
<comment type="caution">
    <text evidence="2">The sequence shown here is derived from an EMBL/GenBank/DDBJ whole genome shotgun (WGS) entry which is preliminary data.</text>
</comment>
<name>A0A9P9KMS7_FUSRE</name>
<dbReference type="RefSeq" id="XP_046052237.1">
    <property type="nucleotide sequence ID" value="XM_046195363.1"/>
</dbReference>
<dbReference type="EMBL" id="JAGMUX010000005">
    <property type="protein sequence ID" value="KAH7259529.1"/>
    <property type="molecule type" value="Genomic_DNA"/>
</dbReference>
<evidence type="ECO:0000313" key="2">
    <source>
        <dbReference type="EMBL" id="KAH7259529.1"/>
    </source>
</evidence>
<protein>
    <submittedName>
        <fullName evidence="2">Uncharacterized protein</fullName>
    </submittedName>
</protein>
<dbReference type="OrthoDB" id="3219467at2759"/>
<feature type="region of interest" description="Disordered" evidence="1">
    <location>
        <begin position="518"/>
        <end position="547"/>
    </location>
</feature>
<evidence type="ECO:0000256" key="1">
    <source>
        <dbReference type="SAM" id="MobiDB-lite"/>
    </source>
</evidence>
<reference evidence="2" key="1">
    <citation type="journal article" date="2021" name="Nat. Commun.">
        <title>Genetic determinants of endophytism in the Arabidopsis root mycobiome.</title>
        <authorList>
            <person name="Mesny F."/>
            <person name="Miyauchi S."/>
            <person name="Thiergart T."/>
            <person name="Pickel B."/>
            <person name="Atanasova L."/>
            <person name="Karlsson M."/>
            <person name="Huettel B."/>
            <person name="Barry K.W."/>
            <person name="Haridas S."/>
            <person name="Chen C."/>
            <person name="Bauer D."/>
            <person name="Andreopoulos W."/>
            <person name="Pangilinan J."/>
            <person name="LaButti K."/>
            <person name="Riley R."/>
            <person name="Lipzen A."/>
            <person name="Clum A."/>
            <person name="Drula E."/>
            <person name="Henrissat B."/>
            <person name="Kohler A."/>
            <person name="Grigoriev I.V."/>
            <person name="Martin F.M."/>
            <person name="Hacquard S."/>
        </authorList>
    </citation>
    <scope>NUCLEOTIDE SEQUENCE</scope>
    <source>
        <strain evidence="2">MPI-CAGE-AT-0023</strain>
    </source>
</reference>
<organism evidence="2 3">
    <name type="scientific">Fusarium redolens</name>
    <dbReference type="NCBI Taxonomy" id="48865"/>
    <lineage>
        <taxon>Eukaryota</taxon>
        <taxon>Fungi</taxon>
        <taxon>Dikarya</taxon>
        <taxon>Ascomycota</taxon>
        <taxon>Pezizomycotina</taxon>
        <taxon>Sordariomycetes</taxon>
        <taxon>Hypocreomycetidae</taxon>
        <taxon>Hypocreales</taxon>
        <taxon>Nectriaceae</taxon>
        <taxon>Fusarium</taxon>
        <taxon>Fusarium redolens species complex</taxon>
    </lineage>
</organism>
<dbReference type="AlphaFoldDB" id="A0A9P9KMS7"/>
<gene>
    <name evidence="2" type="ORF">BKA55DRAFT_592248</name>
</gene>
<keyword evidence="3" id="KW-1185">Reference proteome</keyword>
<evidence type="ECO:0000313" key="3">
    <source>
        <dbReference type="Proteomes" id="UP000720189"/>
    </source>
</evidence>
<accession>A0A9P9KMS7</accession>
<dbReference type="GeneID" id="70225317"/>
<proteinExistence type="predicted"/>